<dbReference type="InterPro" id="IPR005835">
    <property type="entry name" value="NTP_transferase_dom"/>
</dbReference>
<proteinExistence type="predicted"/>
<keyword evidence="2" id="KW-0808">Transferase</keyword>
<evidence type="ECO:0000313" key="2">
    <source>
        <dbReference type="EMBL" id="PWU70212.1"/>
    </source>
</evidence>
<dbReference type="Proteomes" id="UP000245624">
    <property type="component" value="Unassembled WGS sequence"/>
</dbReference>
<dbReference type="SUPFAM" id="SSF53448">
    <property type="entry name" value="Nucleotide-diphospho-sugar transferases"/>
    <property type="match status" value="1"/>
</dbReference>
<name>A0A317L2W1_9BACI</name>
<reference evidence="2 3" key="1">
    <citation type="submission" date="2018-05" db="EMBL/GenBank/DDBJ databases">
        <title>Genomic analysis of Gracilibacillus dipsosauri DD1 reveals novel features of a salt-tolerant amylase.</title>
        <authorList>
            <person name="Deutch C.E."/>
            <person name="Yang S."/>
        </authorList>
    </citation>
    <scope>NUCLEOTIDE SEQUENCE [LARGE SCALE GENOMIC DNA]</scope>
    <source>
        <strain evidence="2 3">DD1</strain>
    </source>
</reference>
<sequence length="243" mass="27764">MKAIILAAGYATRLYPLTKHTAKPLLKIGKKTIIDYIIDKIDDVQLIDEVFIVTNARFYQDFLTWADRYKGKKKIIVVNDQTTSNENRLGAIADLQFVLEEKEINDDLLILAGDNLFEFALTDFIDYFFAKGTDCITVHSLGSLKELQHTGVVEVDQSGKVLSFEEKPKIPKSSLAAPPFYLYKKETTPLIKQYLEEGNNPDAPGHFIPWLIRQKDVYGYTFEGKRIDIGTLESYEKVKQIFQ</sequence>
<dbReference type="AlphaFoldDB" id="A0A317L2W1"/>
<accession>A0A317L2W1</accession>
<comment type="caution">
    <text evidence="2">The sequence shown here is derived from an EMBL/GenBank/DDBJ whole genome shotgun (WGS) entry which is preliminary data.</text>
</comment>
<dbReference type="Gene3D" id="3.90.550.10">
    <property type="entry name" value="Spore Coat Polysaccharide Biosynthesis Protein SpsA, Chain A"/>
    <property type="match status" value="1"/>
</dbReference>
<protein>
    <submittedName>
        <fullName evidence="2">Nucleotidyltransferase family protein</fullName>
    </submittedName>
</protein>
<evidence type="ECO:0000313" key="3">
    <source>
        <dbReference type="Proteomes" id="UP000245624"/>
    </source>
</evidence>
<dbReference type="InterPro" id="IPR029044">
    <property type="entry name" value="Nucleotide-diphossugar_trans"/>
</dbReference>
<organism evidence="2 3">
    <name type="scientific">Gracilibacillus dipsosauri</name>
    <dbReference type="NCBI Taxonomy" id="178340"/>
    <lineage>
        <taxon>Bacteria</taxon>
        <taxon>Bacillati</taxon>
        <taxon>Bacillota</taxon>
        <taxon>Bacilli</taxon>
        <taxon>Bacillales</taxon>
        <taxon>Bacillaceae</taxon>
        <taxon>Gracilibacillus</taxon>
    </lineage>
</organism>
<dbReference type="Pfam" id="PF00483">
    <property type="entry name" value="NTP_transferase"/>
    <property type="match status" value="1"/>
</dbReference>
<dbReference type="GO" id="GO:0016740">
    <property type="term" value="F:transferase activity"/>
    <property type="evidence" value="ECO:0007669"/>
    <property type="project" value="UniProtKB-KW"/>
</dbReference>
<dbReference type="EMBL" id="QGTD01000003">
    <property type="protein sequence ID" value="PWU70212.1"/>
    <property type="molecule type" value="Genomic_DNA"/>
</dbReference>
<evidence type="ECO:0000259" key="1">
    <source>
        <dbReference type="Pfam" id="PF00483"/>
    </source>
</evidence>
<dbReference type="PANTHER" id="PTHR42883:SF2">
    <property type="entry name" value="THYMIDYLYLTRANSFERASE"/>
    <property type="match status" value="1"/>
</dbReference>
<keyword evidence="3" id="KW-1185">Reference proteome</keyword>
<dbReference type="OrthoDB" id="9801899at2"/>
<dbReference type="PANTHER" id="PTHR42883">
    <property type="entry name" value="GLUCOSE-1-PHOSPHATE THYMIDYLTRANSFERASE"/>
    <property type="match status" value="1"/>
</dbReference>
<gene>
    <name evidence="2" type="ORF">DLJ74_01605</name>
</gene>
<feature type="domain" description="Nucleotidyl transferase" evidence="1">
    <location>
        <begin position="2"/>
        <end position="240"/>
    </location>
</feature>
<dbReference type="RefSeq" id="WP_109983090.1">
    <property type="nucleotide sequence ID" value="NZ_QGTD01000003.1"/>
</dbReference>
<dbReference type="CDD" id="cd04181">
    <property type="entry name" value="NTP_transferase"/>
    <property type="match status" value="1"/>
</dbReference>